<evidence type="ECO:0000313" key="1">
    <source>
        <dbReference type="EMBL" id="QJA65626.1"/>
    </source>
</evidence>
<protein>
    <submittedName>
        <fullName evidence="1">Uncharacterized protein</fullName>
    </submittedName>
</protein>
<gene>
    <name evidence="2" type="ORF">MM415A02115_0016</name>
    <name evidence="1" type="ORF">MM415B00382_0016</name>
</gene>
<evidence type="ECO:0000313" key="2">
    <source>
        <dbReference type="EMBL" id="QJA74047.1"/>
    </source>
</evidence>
<proteinExistence type="predicted"/>
<accession>A0A6M3J6V1</accession>
<organism evidence="1">
    <name type="scientific">viral metagenome</name>
    <dbReference type="NCBI Taxonomy" id="1070528"/>
    <lineage>
        <taxon>unclassified sequences</taxon>
        <taxon>metagenomes</taxon>
        <taxon>organismal metagenomes</taxon>
    </lineage>
</organism>
<dbReference type="AlphaFoldDB" id="A0A6M3J6V1"/>
<reference evidence="1" key="1">
    <citation type="submission" date="2020-03" db="EMBL/GenBank/DDBJ databases">
        <title>The deep terrestrial virosphere.</title>
        <authorList>
            <person name="Holmfeldt K."/>
            <person name="Nilsson E."/>
            <person name="Simone D."/>
            <person name="Lopez-Fernandez M."/>
            <person name="Wu X."/>
            <person name="de Brujin I."/>
            <person name="Lundin D."/>
            <person name="Andersson A."/>
            <person name="Bertilsson S."/>
            <person name="Dopson M."/>
        </authorList>
    </citation>
    <scope>NUCLEOTIDE SEQUENCE</scope>
    <source>
        <strain evidence="2">MM415A02115</strain>
        <strain evidence="1">MM415B00382</strain>
    </source>
</reference>
<name>A0A6M3J6V1_9ZZZZ</name>
<sequence length="94" mass="10200">MGLDIVRDKVAFDQEHRGYRFVATYLSQPKGDALVEIFKDGTCIKDTLWPAYKIWNIAAHADDIVNDLEAGLQEAGATGFGGNVYVPPSGQGEG</sequence>
<dbReference type="EMBL" id="MT141542">
    <property type="protein sequence ID" value="QJA65626.1"/>
    <property type="molecule type" value="Genomic_DNA"/>
</dbReference>
<dbReference type="EMBL" id="MT142070">
    <property type="protein sequence ID" value="QJA74047.1"/>
    <property type="molecule type" value="Genomic_DNA"/>
</dbReference>